<dbReference type="EMBL" id="BNAR01000001">
    <property type="protein sequence ID" value="GHH27719.1"/>
    <property type="molecule type" value="Genomic_DNA"/>
</dbReference>
<dbReference type="Gene3D" id="1.10.439.10">
    <property type="entry name" value="Penicillin Amidohydrolase, domain 1"/>
    <property type="match status" value="1"/>
</dbReference>
<dbReference type="InterPro" id="IPR023343">
    <property type="entry name" value="Penicillin_amidase_dom1"/>
</dbReference>
<evidence type="ECO:0000256" key="1">
    <source>
        <dbReference type="ARBA" id="ARBA00006586"/>
    </source>
</evidence>
<evidence type="ECO:0000313" key="3">
    <source>
        <dbReference type="EMBL" id="GHH27719.1"/>
    </source>
</evidence>
<feature type="signal peptide" evidence="2">
    <location>
        <begin position="1"/>
        <end position="36"/>
    </location>
</feature>
<protein>
    <submittedName>
        <fullName evidence="3">Uncharacterized protein</fullName>
    </submittedName>
</protein>
<dbReference type="InterPro" id="IPR002692">
    <property type="entry name" value="S45"/>
</dbReference>
<dbReference type="InterPro" id="IPR006311">
    <property type="entry name" value="TAT_signal"/>
</dbReference>
<name>A0ABQ3LWJ8_9PSEU</name>
<gene>
    <name evidence="3" type="ORF">GCM10017774_00720</name>
</gene>
<evidence type="ECO:0000313" key="4">
    <source>
        <dbReference type="Proteomes" id="UP000605568"/>
    </source>
</evidence>
<keyword evidence="4" id="KW-1185">Reference proteome</keyword>
<feature type="chain" id="PRO_5047086156" evidence="2">
    <location>
        <begin position="37"/>
        <end position="124"/>
    </location>
</feature>
<proteinExistence type="inferred from homology"/>
<dbReference type="Proteomes" id="UP000605568">
    <property type="component" value="Unassembled WGS sequence"/>
</dbReference>
<dbReference type="Pfam" id="PF01804">
    <property type="entry name" value="Penicil_amidase"/>
    <property type="match status" value="1"/>
</dbReference>
<accession>A0ABQ3LWJ8</accession>
<dbReference type="SUPFAM" id="SSF56235">
    <property type="entry name" value="N-terminal nucleophile aminohydrolases (Ntn hydrolases)"/>
    <property type="match status" value="1"/>
</dbReference>
<reference evidence="4" key="1">
    <citation type="journal article" date="2019" name="Int. J. Syst. Evol. Microbiol.">
        <title>The Global Catalogue of Microorganisms (GCM) 10K type strain sequencing project: providing services to taxonomists for standard genome sequencing and annotation.</title>
        <authorList>
            <consortium name="The Broad Institute Genomics Platform"/>
            <consortium name="The Broad Institute Genome Sequencing Center for Infectious Disease"/>
            <person name="Wu L."/>
            <person name="Ma J."/>
        </authorList>
    </citation>
    <scope>NUCLEOTIDE SEQUENCE [LARGE SCALE GENOMIC DNA]</scope>
    <source>
        <strain evidence="4">CGMCC 4.7367</strain>
    </source>
</reference>
<sequence length="124" mass="13177">MSDTNPFPRRSVLRAAAGAAGAAAATAIAGPSSALASLAGQQWHVNGKRHLTITWDEWAIPTITGKDEFDVTHGVGYAQARTNAREILDIYGRARGAAAARWGSPYLAEDRFTVQLGLKAKTDQ</sequence>
<dbReference type="InterPro" id="IPR029055">
    <property type="entry name" value="Ntn_hydrolases_N"/>
</dbReference>
<dbReference type="PROSITE" id="PS51318">
    <property type="entry name" value="TAT"/>
    <property type="match status" value="1"/>
</dbReference>
<organism evidence="3 4">
    <name type="scientific">Lentzea cavernae</name>
    <dbReference type="NCBI Taxonomy" id="2020703"/>
    <lineage>
        <taxon>Bacteria</taxon>
        <taxon>Bacillati</taxon>
        <taxon>Actinomycetota</taxon>
        <taxon>Actinomycetes</taxon>
        <taxon>Pseudonocardiales</taxon>
        <taxon>Pseudonocardiaceae</taxon>
        <taxon>Lentzea</taxon>
    </lineage>
</organism>
<keyword evidence="2" id="KW-0732">Signal</keyword>
<comment type="caution">
    <text evidence="3">The sequence shown here is derived from an EMBL/GenBank/DDBJ whole genome shotgun (WGS) entry which is preliminary data.</text>
</comment>
<comment type="similarity">
    <text evidence="1">Belongs to the peptidase S45 family.</text>
</comment>
<evidence type="ECO:0000256" key="2">
    <source>
        <dbReference type="SAM" id="SignalP"/>
    </source>
</evidence>